<keyword evidence="2" id="KW-0418">Kinase</keyword>
<sequence length="122" mass="13108">MLAVRERVLSTKAYALSGIVDRIGGGDAFAAGLLHGLLRHMSDKDALDFAIAAACLKHSVPGDVNLLREADMRAFLAGQQAHSAAQLGDRSTALMYLKEAEIAMDKVECKSTKHLMLKFLPA</sequence>
<keyword evidence="2" id="KW-0808">Transferase</keyword>
<dbReference type="SUPFAM" id="SSF53613">
    <property type="entry name" value="Ribokinase-like"/>
    <property type="match status" value="1"/>
</dbReference>
<dbReference type="InterPro" id="IPR011611">
    <property type="entry name" value="PfkB_dom"/>
</dbReference>
<dbReference type="InterPro" id="IPR029056">
    <property type="entry name" value="Ribokinase-like"/>
</dbReference>
<reference evidence="3" key="1">
    <citation type="journal article" date="2019" name="Int. J. Syst. Evol. Microbiol.">
        <title>The Global Catalogue of Microorganisms (GCM) 10K type strain sequencing project: providing services to taxonomists for standard genome sequencing and annotation.</title>
        <authorList>
            <consortium name="The Broad Institute Genomics Platform"/>
            <consortium name="The Broad Institute Genome Sequencing Center for Infectious Disease"/>
            <person name="Wu L."/>
            <person name="Ma J."/>
        </authorList>
    </citation>
    <scope>NUCLEOTIDE SEQUENCE [LARGE SCALE GENOMIC DNA]</scope>
    <source>
        <strain evidence="3">NBRC 103627</strain>
    </source>
</reference>
<evidence type="ECO:0000313" key="2">
    <source>
        <dbReference type="EMBL" id="MFC4480347.1"/>
    </source>
</evidence>
<dbReference type="RefSeq" id="WP_379801530.1">
    <property type="nucleotide sequence ID" value="NZ_JBHSFY010000051.1"/>
</dbReference>
<evidence type="ECO:0000313" key="3">
    <source>
        <dbReference type="Proteomes" id="UP001596003"/>
    </source>
</evidence>
<evidence type="ECO:0000259" key="1">
    <source>
        <dbReference type="Pfam" id="PF00294"/>
    </source>
</evidence>
<gene>
    <name evidence="2" type="ORF">ACFO3N_25035</name>
</gene>
<dbReference type="Proteomes" id="UP001596003">
    <property type="component" value="Unassembled WGS sequence"/>
</dbReference>
<proteinExistence type="predicted"/>
<protein>
    <submittedName>
        <fullName evidence="2">PfkB family carbohydrate kinase</fullName>
    </submittedName>
</protein>
<comment type="caution">
    <text evidence="2">The sequence shown here is derived from an EMBL/GenBank/DDBJ whole genome shotgun (WGS) entry which is preliminary data.</text>
</comment>
<accession>A0ABV8ZJX0</accession>
<dbReference type="GO" id="GO:0016301">
    <property type="term" value="F:kinase activity"/>
    <property type="evidence" value="ECO:0007669"/>
    <property type="project" value="UniProtKB-KW"/>
</dbReference>
<dbReference type="Gene3D" id="3.40.1190.20">
    <property type="match status" value="1"/>
</dbReference>
<dbReference type="EMBL" id="JBHSFY010000051">
    <property type="protein sequence ID" value="MFC4480347.1"/>
    <property type="molecule type" value="Genomic_DNA"/>
</dbReference>
<organism evidence="2 3">
    <name type="scientific">Flavobacterium chungangensis</name>
    <dbReference type="NCBI Taxonomy" id="2708132"/>
    <lineage>
        <taxon>Bacteria</taxon>
        <taxon>Pseudomonadati</taxon>
        <taxon>Bacteroidota</taxon>
        <taxon>Flavobacteriia</taxon>
        <taxon>Flavobacteriales</taxon>
        <taxon>Flavobacteriaceae</taxon>
        <taxon>Flavobacterium</taxon>
    </lineage>
</organism>
<dbReference type="Pfam" id="PF00294">
    <property type="entry name" value="PfkB"/>
    <property type="match status" value="1"/>
</dbReference>
<keyword evidence="3" id="KW-1185">Reference proteome</keyword>
<feature type="domain" description="Carbohydrate kinase PfkB" evidence="1">
    <location>
        <begin position="19"/>
        <end position="65"/>
    </location>
</feature>
<name>A0ABV8ZJX0_9FLAO</name>